<dbReference type="SUPFAM" id="SSF52540">
    <property type="entry name" value="P-loop containing nucleoside triphosphate hydrolases"/>
    <property type="match status" value="1"/>
</dbReference>
<dbReference type="AlphaFoldDB" id="A0A1I6D7L5"/>
<dbReference type="Pfam" id="PF13166">
    <property type="entry name" value="AAA_13"/>
    <property type="match status" value="1"/>
</dbReference>
<protein>
    <submittedName>
        <fullName evidence="2">AAA domain-containing protein</fullName>
    </submittedName>
</protein>
<dbReference type="Proteomes" id="UP000199302">
    <property type="component" value="Unassembled WGS sequence"/>
</dbReference>
<dbReference type="Gene3D" id="3.40.50.300">
    <property type="entry name" value="P-loop containing nucleotide triphosphate hydrolases"/>
    <property type="match status" value="2"/>
</dbReference>
<dbReference type="GO" id="GO:0000731">
    <property type="term" value="P:DNA synthesis involved in DNA repair"/>
    <property type="evidence" value="ECO:0007669"/>
    <property type="project" value="TreeGrafter"/>
</dbReference>
<dbReference type="EMBL" id="FOYI01000002">
    <property type="protein sequence ID" value="SFR01403.1"/>
    <property type="molecule type" value="Genomic_DNA"/>
</dbReference>
<keyword evidence="3" id="KW-1185">Reference proteome</keyword>
<evidence type="ECO:0000259" key="1">
    <source>
        <dbReference type="Pfam" id="PF13166"/>
    </source>
</evidence>
<evidence type="ECO:0000313" key="3">
    <source>
        <dbReference type="Proteomes" id="UP000199302"/>
    </source>
</evidence>
<reference evidence="2 3" key="1">
    <citation type="submission" date="2016-10" db="EMBL/GenBank/DDBJ databases">
        <authorList>
            <person name="de Groot N.N."/>
        </authorList>
    </citation>
    <scope>NUCLEOTIDE SEQUENCE [LARGE SCALE GENOMIC DNA]</scope>
    <source>
        <strain evidence="3">KMM 9023,NRIC 0796,JCM 17311,KCTC 23692</strain>
    </source>
</reference>
<proteinExistence type="predicted"/>
<gene>
    <name evidence="2" type="ORF">SAMN04515673_102331</name>
</gene>
<name>A0A1I6D7L5_9RHOB</name>
<organism evidence="2 3">
    <name type="scientific">Poseidonocella sedimentorum</name>
    <dbReference type="NCBI Taxonomy" id="871652"/>
    <lineage>
        <taxon>Bacteria</taxon>
        <taxon>Pseudomonadati</taxon>
        <taxon>Pseudomonadota</taxon>
        <taxon>Alphaproteobacteria</taxon>
        <taxon>Rhodobacterales</taxon>
        <taxon>Roseobacteraceae</taxon>
        <taxon>Poseidonocella</taxon>
    </lineage>
</organism>
<dbReference type="GO" id="GO:0006302">
    <property type="term" value="P:double-strand break repair"/>
    <property type="evidence" value="ECO:0007669"/>
    <property type="project" value="TreeGrafter"/>
</dbReference>
<dbReference type="InterPro" id="IPR027417">
    <property type="entry name" value="P-loop_NTPase"/>
</dbReference>
<dbReference type="InterPro" id="IPR026866">
    <property type="entry name" value="CR006_AAA"/>
</dbReference>
<dbReference type="PANTHER" id="PTHR32182">
    <property type="entry name" value="DNA REPLICATION AND REPAIR PROTEIN RECF"/>
    <property type="match status" value="1"/>
</dbReference>
<dbReference type="PANTHER" id="PTHR32182:SF22">
    <property type="entry name" value="ATP-DEPENDENT ENDONUCLEASE, OLD FAMILY-RELATED"/>
    <property type="match status" value="1"/>
</dbReference>
<accession>A0A1I6D7L5</accession>
<evidence type="ECO:0000313" key="2">
    <source>
        <dbReference type="EMBL" id="SFR01403.1"/>
    </source>
</evidence>
<sequence>MALKSIRNVQNINALAEKQTLSFIPKGITIIYGDNGAGKSGYVRILKRSCRARNAKGKEEALLPNIYEQAKGPQYAELEYQAGAQTQKATWKSGQPVDALLSEISVFDSRTANVHVEETNDLAYTPFPMKVLERLVAACKSVKGTIEGEIAVIKAQTPRSVSDPSCSPNTVVGQMMAKLGKDTKPEAVETLAALSDEEAARLAELTADFAHDPKTTARRLRAQKTRLETIRTRLQTLHAAASTESAEQLATLFSDLSARTEAAKLASAALFKNEPLEGVGSETWRTLWEAARAYSTAEAYPDTAFPVTGEEARCVLCQQALSEEAGSRLHRFEAFVQDRTQQDEEAARRALSAFVETLRRAWLGRGTRLEDRSFLADEFGNQDLAAAYKSFTVRVLWRLRAVLQASADVALSLPPLDSLGLDAVIDAIDTRADALLTDEESPERKALRAELAGLQDRRWLAGMKDDVLAEIGRAMDVDALSAALKDTKQNTITAKNTELSRALITERLRGRFAQEINHLDLAGLAIELEQAGSQSGISRFKVSLMHKKSENAGSILSEGEYRCVALAGFLAELATNDSESAIIFDDPVSSLDHLHREAIAKRLAEEGRKRQVIVFTHDLPFLFLLRNACVQGGDPALKTEVAVRHIQKRLDTPGYCRNEPPEKAQDARSRLMTMRSHLAKASAQYDNDPDGTDWLMTARGLIDSLRQTWEAAVEDSIAPVLRTFSSKVNTKGFAKLSVITEQHAKTMRHHYGECSILLHKISDSMNPVAPTPDRIEKELDALTVWLDDVSTRQKQI</sequence>
<feature type="domain" description="Protein CR006 P-loop" evidence="1">
    <location>
        <begin position="543"/>
        <end position="630"/>
    </location>
</feature>